<dbReference type="AlphaFoldDB" id="A0A183D123"/>
<accession>A0A183D123</accession>
<name>A0A183D123_9BILA</name>
<reference evidence="1 2" key="2">
    <citation type="submission" date="2018-11" db="EMBL/GenBank/DDBJ databases">
        <authorList>
            <consortium name="Pathogen Informatics"/>
        </authorList>
    </citation>
    <scope>NUCLEOTIDE SEQUENCE [LARGE SCALE GENOMIC DNA]</scope>
</reference>
<protein>
    <submittedName>
        <fullName evidence="1 3">Uncharacterized protein</fullName>
    </submittedName>
</protein>
<reference evidence="3" key="1">
    <citation type="submission" date="2016-06" db="UniProtKB">
        <authorList>
            <consortium name="WormBaseParasite"/>
        </authorList>
    </citation>
    <scope>IDENTIFICATION</scope>
</reference>
<evidence type="ECO:0000313" key="2">
    <source>
        <dbReference type="Proteomes" id="UP000271098"/>
    </source>
</evidence>
<evidence type="ECO:0000313" key="1">
    <source>
        <dbReference type="EMBL" id="VDK34076.1"/>
    </source>
</evidence>
<dbReference type="Proteomes" id="UP000271098">
    <property type="component" value="Unassembled WGS sequence"/>
</dbReference>
<sequence>MSSCEVLLEEPSGDASSLAAADKSDEPMLTCLTFIFHWNIPIVRTLNFIGSPKWPEMRTSWRLFLDHCKVFTQPNPLAIIFKLQLVRNEEYSAQITSMPDTYHSAFFSGGNYRILEGNSLLNCLTDGFLF</sequence>
<proteinExistence type="predicted"/>
<evidence type="ECO:0000313" key="3">
    <source>
        <dbReference type="WBParaSite" id="GPUH_0000241901-mRNA-1"/>
    </source>
</evidence>
<gene>
    <name evidence="1" type="ORF">GPUH_LOCUS2412</name>
</gene>
<keyword evidence="2" id="KW-1185">Reference proteome</keyword>
<dbReference type="EMBL" id="UYRT01003609">
    <property type="protein sequence ID" value="VDK34076.1"/>
    <property type="molecule type" value="Genomic_DNA"/>
</dbReference>
<organism evidence="3">
    <name type="scientific">Gongylonema pulchrum</name>
    <dbReference type="NCBI Taxonomy" id="637853"/>
    <lineage>
        <taxon>Eukaryota</taxon>
        <taxon>Metazoa</taxon>
        <taxon>Ecdysozoa</taxon>
        <taxon>Nematoda</taxon>
        <taxon>Chromadorea</taxon>
        <taxon>Rhabditida</taxon>
        <taxon>Spirurina</taxon>
        <taxon>Spiruromorpha</taxon>
        <taxon>Spiruroidea</taxon>
        <taxon>Gongylonematidae</taxon>
        <taxon>Gongylonema</taxon>
    </lineage>
</organism>
<dbReference type="WBParaSite" id="GPUH_0000241901-mRNA-1">
    <property type="protein sequence ID" value="GPUH_0000241901-mRNA-1"/>
    <property type="gene ID" value="GPUH_0000241901"/>
</dbReference>